<dbReference type="Proteomes" id="UP000680158">
    <property type="component" value="Unassembled WGS sequence"/>
</dbReference>
<proteinExistence type="predicted"/>
<feature type="signal peptide" evidence="1">
    <location>
        <begin position="1"/>
        <end position="32"/>
    </location>
</feature>
<dbReference type="AlphaFoldDB" id="A0A941DGA3"/>
<organism evidence="3 4">
    <name type="scientific">Undibacterium baiyunense</name>
    <dbReference type="NCBI Taxonomy" id="2828731"/>
    <lineage>
        <taxon>Bacteria</taxon>
        <taxon>Pseudomonadati</taxon>
        <taxon>Pseudomonadota</taxon>
        <taxon>Betaproteobacteria</taxon>
        <taxon>Burkholderiales</taxon>
        <taxon>Oxalobacteraceae</taxon>
        <taxon>Undibacterium</taxon>
    </lineage>
</organism>
<sequence length="518" mass="54860">MQQQFTGQRPLALNIQLSVALACITLSGAIHAQSNEDLHQIKQDLQSGKTTAVKLLEQYKSRHAQLNPRVGAVSAVRSEAKQDAEQADRNRNPRLLLQGLPIMVKDNIAIQGMPTTAGSLALANNIASSDAFLVAKLRAAGAVLAGKTNLSEWANFRSTKSTSGWSSAGGQTRNPYNLNKTPCGSSSGSGAAVAARLIPAAIGTETDGSIVCPAAVNGLVGFKPTLGLVSRSGVVPLSHSQDTAGPMTLTVRDAALLMNVIAGSDANDAATKDADQHKTDYTQGLDTQALKGKRIGIVSKLVQGYDKQTLALFNRSVEILKAQGAIIIDQVEIPHLEKTGKDEYTVLLYDFKADLNAYLATTPTSVSTRSMADVMAFNKKNAKQVMPHFRQEIMQQAQAKGPLSEKAYVEASERAKRLSGPEGIDAALKKHQLDALIAPTTGPAWDINYRKGDVITGSASSPAAIAGYPHLTVPMGLVKGLPVGLSFFAGAWSDASLLKMGYAFEQARPALPAPKLMK</sequence>
<evidence type="ECO:0000313" key="4">
    <source>
        <dbReference type="Proteomes" id="UP000680158"/>
    </source>
</evidence>
<feature type="domain" description="Amidase" evidence="2">
    <location>
        <begin position="55"/>
        <end position="498"/>
    </location>
</feature>
<dbReference type="GO" id="GO:0004040">
    <property type="term" value="F:amidase activity"/>
    <property type="evidence" value="ECO:0007669"/>
    <property type="project" value="UniProtKB-EC"/>
</dbReference>
<accession>A0A941DGA3</accession>
<dbReference type="PANTHER" id="PTHR42678:SF34">
    <property type="entry name" value="OS04G0183300 PROTEIN"/>
    <property type="match status" value="1"/>
</dbReference>
<reference evidence="3 4" key="1">
    <citation type="submission" date="2021-04" db="EMBL/GenBank/DDBJ databases">
        <title>novel species isolated from subtropical streams in China.</title>
        <authorList>
            <person name="Lu H."/>
        </authorList>
    </citation>
    <scope>NUCLEOTIDE SEQUENCE [LARGE SCALE GENOMIC DNA]</scope>
    <source>
        <strain evidence="3 4">BYS107W</strain>
    </source>
</reference>
<comment type="caution">
    <text evidence="3">The sequence shown here is derived from an EMBL/GenBank/DDBJ whole genome shotgun (WGS) entry which is preliminary data.</text>
</comment>
<dbReference type="PANTHER" id="PTHR42678">
    <property type="entry name" value="AMIDASE"/>
    <property type="match status" value="1"/>
</dbReference>
<dbReference type="InterPro" id="IPR036928">
    <property type="entry name" value="AS_sf"/>
</dbReference>
<keyword evidence="4" id="KW-1185">Reference proteome</keyword>
<evidence type="ECO:0000259" key="2">
    <source>
        <dbReference type="Pfam" id="PF01425"/>
    </source>
</evidence>
<gene>
    <name evidence="3" type="ORF">KDM92_03960</name>
</gene>
<protein>
    <submittedName>
        <fullName evidence="3">Amidase</fullName>
        <ecNumber evidence="3">3.5.1.4</ecNumber>
    </submittedName>
</protein>
<evidence type="ECO:0000313" key="3">
    <source>
        <dbReference type="EMBL" id="MBR7745722.1"/>
    </source>
</evidence>
<dbReference type="RefSeq" id="WP_212683108.1">
    <property type="nucleotide sequence ID" value="NZ_JAGSPM010000002.1"/>
</dbReference>
<dbReference type="InterPro" id="IPR023631">
    <property type="entry name" value="Amidase_dom"/>
</dbReference>
<dbReference type="EMBL" id="JAGSPM010000002">
    <property type="protein sequence ID" value="MBR7745722.1"/>
    <property type="molecule type" value="Genomic_DNA"/>
</dbReference>
<feature type="chain" id="PRO_5037841747" evidence="1">
    <location>
        <begin position="33"/>
        <end position="518"/>
    </location>
</feature>
<keyword evidence="1" id="KW-0732">Signal</keyword>
<evidence type="ECO:0000256" key="1">
    <source>
        <dbReference type="SAM" id="SignalP"/>
    </source>
</evidence>
<keyword evidence="3" id="KW-0378">Hydrolase</keyword>
<dbReference type="Pfam" id="PF01425">
    <property type="entry name" value="Amidase"/>
    <property type="match status" value="1"/>
</dbReference>
<dbReference type="EC" id="3.5.1.4" evidence="3"/>
<name>A0A941DGA3_9BURK</name>
<dbReference type="Gene3D" id="3.90.1300.10">
    <property type="entry name" value="Amidase signature (AS) domain"/>
    <property type="match status" value="1"/>
</dbReference>
<dbReference type="SUPFAM" id="SSF75304">
    <property type="entry name" value="Amidase signature (AS) enzymes"/>
    <property type="match status" value="1"/>
</dbReference>
<dbReference type="NCBIfam" id="NF006006">
    <property type="entry name" value="PRK08137.1"/>
    <property type="match status" value="1"/>
</dbReference>